<sequence length="448" mass="48923">MPRYTDDYLRTLTSAAYLWAWPLINMHNRQSVMRAVPHPGLMGGIVPVAPLGSLCMLHDYVEPQERLVACPNQDVAYGFGMVAAEAGPSVIQVPDFGERFWVYQAVDQRTDSFVQLGAMYGTAPGFYLLAPTGWSGEVPEGIAGVFRFDTAVGVVIPRVFMDDTAEDREAIQPLLNGISMYPLTEFDGTVKTVVWADCPSFPAADATGSGAETRWVAPEAFPESLRAVLDEVPARDGEAALYDWLFTLTEAAAADPHAHDVIVGAATSADSGLVQELFEFRNIGTPATGNWSTTRNGAHFGTDYLTRTAMAKANIFVNSANETCYYYLDVDASGDRLDGTRRYSVTFPSDGLPPVKGFWSLTLYNEHHFFHENDLHRFSLGTKNTTLQFADDGALTLTAGGPAPADPAESANWLPAPEGPFSLFLRAYWPTEAVLEQSWTPPDVVRVN</sequence>
<accession>A0ABP5QB26</accession>
<dbReference type="Proteomes" id="UP001500929">
    <property type="component" value="Unassembled WGS sequence"/>
</dbReference>
<dbReference type="Gene3D" id="2.60.120.600">
    <property type="entry name" value="Domain of unknown function DUF1214, C-terminal domain"/>
    <property type="match status" value="1"/>
</dbReference>
<dbReference type="PANTHER" id="PTHR36509">
    <property type="entry name" value="BLL3101 PROTEIN"/>
    <property type="match status" value="1"/>
</dbReference>
<reference evidence="4" key="1">
    <citation type="journal article" date="2019" name="Int. J. Syst. Evol. Microbiol.">
        <title>The Global Catalogue of Microorganisms (GCM) 10K type strain sequencing project: providing services to taxonomists for standard genome sequencing and annotation.</title>
        <authorList>
            <consortium name="The Broad Institute Genomics Platform"/>
            <consortium name="The Broad Institute Genome Sequencing Center for Infectious Disease"/>
            <person name="Wu L."/>
            <person name="Ma J."/>
        </authorList>
    </citation>
    <scope>NUCLEOTIDE SEQUENCE [LARGE SCALE GENOMIC DNA]</scope>
    <source>
        <strain evidence="4">JCM 16117</strain>
    </source>
</reference>
<gene>
    <name evidence="3" type="ORF">GCM10009851_14530</name>
</gene>
<feature type="domain" description="DUF1254" evidence="2">
    <location>
        <begin position="53"/>
        <end position="182"/>
    </location>
</feature>
<organism evidence="3 4">
    <name type="scientific">Herbiconiux moechotypicola</name>
    <dbReference type="NCBI Taxonomy" id="637393"/>
    <lineage>
        <taxon>Bacteria</taxon>
        <taxon>Bacillati</taxon>
        <taxon>Actinomycetota</taxon>
        <taxon>Actinomycetes</taxon>
        <taxon>Micrococcales</taxon>
        <taxon>Microbacteriaceae</taxon>
        <taxon>Herbiconiux</taxon>
    </lineage>
</organism>
<dbReference type="InterPro" id="IPR037050">
    <property type="entry name" value="DUF1254_sf"/>
</dbReference>
<proteinExistence type="predicted"/>
<protein>
    <submittedName>
        <fullName evidence="3">DUF1254 domain-containing protein</fullName>
    </submittedName>
</protein>
<evidence type="ECO:0000313" key="3">
    <source>
        <dbReference type="EMBL" id="GAA2230844.1"/>
    </source>
</evidence>
<dbReference type="Pfam" id="PF06742">
    <property type="entry name" value="DUF1214"/>
    <property type="match status" value="1"/>
</dbReference>
<dbReference type="Pfam" id="PF06863">
    <property type="entry name" value="DUF1254"/>
    <property type="match status" value="1"/>
</dbReference>
<dbReference type="EMBL" id="BAAAQY010000004">
    <property type="protein sequence ID" value="GAA2230844.1"/>
    <property type="molecule type" value="Genomic_DNA"/>
</dbReference>
<evidence type="ECO:0000313" key="4">
    <source>
        <dbReference type="Proteomes" id="UP001500929"/>
    </source>
</evidence>
<feature type="domain" description="DUF1214" evidence="1">
    <location>
        <begin position="322"/>
        <end position="431"/>
    </location>
</feature>
<dbReference type="InterPro" id="IPR010621">
    <property type="entry name" value="DUF1214"/>
</dbReference>
<comment type="caution">
    <text evidence="3">The sequence shown here is derived from an EMBL/GenBank/DDBJ whole genome shotgun (WGS) entry which is preliminary data.</text>
</comment>
<dbReference type="InterPro" id="IPR010679">
    <property type="entry name" value="DUF1254"/>
</dbReference>
<name>A0ABP5QB26_9MICO</name>
<dbReference type="Gene3D" id="2.60.40.1610">
    <property type="entry name" value="Domain of unknown function DUF1254"/>
    <property type="match status" value="1"/>
</dbReference>
<keyword evidence="4" id="KW-1185">Reference proteome</keyword>
<dbReference type="SUPFAM" id="SSF160935">
    <property type="entry name" value="VPA0735-like"/>
    <property type="match status" value="1"/>
</dbReference>
<evidence type="ECO:0000259" key="2">
    <source>
        <dbReference type="Pfam" id="PF06863"/>
    </source>
</evidence>
<dbReference type="InterPro" id="IPR037049">
    <property type="entry name" value="DUF1214_C_sf"/>
</dbReference>
<evidence type="ECO:0000259" key="1">
    <source>
        <dbReference type="Pfam" id="PF06742"/>
    </source>
</evidence>
<dbReference type="PANTHER" id="PTHR36509:SF2">
    <property type="entry name" value="BLL3101 PROTEIN"/>
    <property type="match status" value="1"/>
</dbReference>